<keyword evidence="2" id="KW-1185">Reference proteome</keyword>
<evidence type="ECO:0000313" key="2">
    <source>
        <dbReference type="Proteomes" id="UP000799764"/>
    </source>
</evidence>
<reference evidence="1" key="1">
    <citation type="journal article" date="2020" name="Stud. Mycol.">
        <title>101 Dothideomycetes genomes: a test case for predicting lifestyles and emergence of pathogens.</title>
        <authorList>
            <person name="Haridas S."/>
            <person name="Albert R."/>
            <person name="Binder M."/>
            <person name="Bloem J."/>
            <person name="Labutti K."/>
            <person name="Salamov A."/>
            <person name="Andreopoulos B."/>
            <person name="Baker S."/>
            <person name="Barry K."/>
            <person name="Bills G."/>
            <person name="Bluhm B."/>
            <person name="Cannon C."/>
            <person name="Castanera R."/>
            <person name="Culley D."/>
            <person name="Daum C."/>
            <person name="Ezra D."/>
            <person name="Gonzalez J."/>
            <person name="Henrissat B."/>
            <person name="Kuo A."/>
            <person name="Liang C."/>
            <person name="Lipzen A."/>
            <person name="Lutzoni F."/>
            <person name="Magnuson J."/>
            <person name="Mondo S."/>
            <person name="Nolan M."/>
            <person name="Ohm R."/>
            <person name="Pangilinan J."/>
            <person name="Park H.-J."/>
            <person name="Ramirez L."/>
            <person name="Alfaro M."/>
            <person name="Sun H."/>
            <person name="Tritt A."/>
            <person name="Yoshinaga Y."/>
            <person name="Zwiers L.-H."/>
            <person name="Turgeon B."/>
            <person name="Goodwin S."/>
            <person name="Spatafora J."/>
            <person name="Crous P."/>
            <person name="Grigoriev I."/>
        </authorList>
    </citation>
    <scope>NUCLEOTIDE SEQUENCE</scope>
    <source>
        <strain evidence="1">CBS 690.94</strain>
    </source>
</reference>
<dbReference type="AlphaFoldDB" id="A0A9P4UHC1"/>
<organism evidence="1 2">
    <name type="scientific">Karstenula rhodostoma CBS 690.94</name>
    <dbReference type="NCBI Taxonomy" id="1392251"/>
    <lineage>
        <taxon>Eukaryota</taxon>
        <taxon>Fungi</taxon>
        <taxon>Dikarya</taxon>
        <taxon>Ascomycota</taxon>
        <taxon>Pezizomycotina</taxon>
        <taxon>Dothideomycetes</taxon>
        <taxon>Pleosporomycetidae</taxon>
        <taxon>Pleosporales</taxon>
        <taxon>Massarineae</taxon>
        <taxon>Didymosphaeriaceae</taxon>
        <taxon>Karstenula</taxon>
    </lineage>
</organism>
<accession>A0A9P4UHC1</accession>
<dbReference type="Proteomes" id="UP000799764">
    <property type="component" value="Unassembled WGS sequence"/>
</dbReference>
<comment type="caution">
    <text evidence="1">The sequence shown here is derived from an EMBL/GenBank/DDBJ whole genome shotgun (WGS) entry which is preliminary data.</text>
</comment>
<evidence type="ECO:0000313" key="1">
    <source>
        <dbReference type="EMBL" id="KAF2450486.1"/>
    </source>
</evidence>
<name>A0A9P4UHC1_9PLEO</name>
<sequence length="144" mass="16058">MAGIVQYHSAKLQDTPLLGLWEKSLPLDLSWGCLKGQVTTIPGITRWAWLCFRGEVERPPKLRPQRPMLELIDASCIKWERQPLRPHSDSAKAEYFILLTLLPASDDSSAYVPVGRGTASLSALGSRIKEELLNGQDQGLEITF</sequence>
<proteinExistence type="predicted"/>
<gene>
    <name evidence="1" type="ORF">P171DRAFT_479571</name>
</gene>
<protein>
    <submittedName>
        <fullName evidence="1">Uncharacterized protein</fullName>
    </submittedName>
</protein>
<dbReference type="EMBL" id="MU001493">
    <property type="protein sequence ID" value="KAF2450486.1"/>
    <property type="molecule type" value="Genomic_DNA"/>
</dbReference>